<gene>
    <name evidence="7" type="ORF">AM587_10005508</name>
</gene>
<dbReference type="InterPro" id="IPR051413">
    <property type="entry name" value="K/Na_HCN_channel"/>
</dbReference>
<dbReference type="GO" id="GO:0098855">
    <property type="term" value="C:HCN channel complex"/>
    <property type="evidence" value="ECO:0007669"/>
    <property type="project" value="TreeGrafter"/>
</dbReference>
<dbReference type="EMBL" id="LNFO01005748">
    <property type="protein sequence ID" value="KUF76596.1"/>
    <property type="molecule type" value="Genomic_DNA"/>
</dbReference>
<feature type="transmembrane region" description="Helical" evidence="5">
    <location>
        <begin position="7"/>
        <end position="27"/>
    </location>
</feature>
<evidence type="ECO:0000259" key="6">
    <source>
        <dbReference type="Pfam" id="PF00520"/>
    </source>
</evidence>
<dbReference type="SUPFAM" id="SSF81324">
    <property type="entry name" value="Voltage-gated potassium channels"/>
    <property type="match status" value="1"/>
</dbReference>
<keyword evidence="2 5" id="KW-0812">Transmembrane</keyword>
<evidence type="ECO:0000256" key="1">
    <source>
        <dbReference type="ARBA" id="ARBA00004141"/>
    </source>
</evidence>
<dbReference type="Gene3D" id="1.10.287.70">
    <property type="match status" value="1"/>
</dbReference>
<accession>A0A0W8BXX7</accession>
<evidence type="ECO:0000256" key="4">
    <source>
        <dbReference type="ARBA" id="ARBA00023136"/>
    </source>
</evidence>
<comment type="caution">
    <text evidence="7">The sequence shown here is derived from an EMBL/GenBank/DDBJ whole genome shotgun (WGS) entry which is preliminary data.</text>
</comment>
<dbReference type="InterPro" id="IPR005821">
    <property type="entry name" value="Ion_trans_dom"/>
</dbReference>
<evidence type="ECO:0000256" key="5">
    <source>
        <dbReference type="SAM" id="Phobius"/>
    </source>
</evidence>
<evidence type="ECO:0000256" key="3">
    <source>
        <dbReference type="ARBA" id="ARBA00022989"/>
    </source>
</evidence>
<protein>
    <submittedName>
        <fullName evidence="7">Potassium/sodium hyperpolarization-activated cyclic nucleotide-gated channel 4</fullName>
    </submittedName>
</protein>
<dbReference type="GO" id="GO:0035725">
    <property type="term" value="P:sodium ion transmembrane transport"/>
    <property type="evidence" value="ECO:0007669"/>
    <property type="project" value="TreeGrafter"/>
</dbReference>
<evidence type="ECO:0000313" key="7">
    <source>
        <dbReference type="EMBL" id="KUF76596.1"/>
    </source>
</evidence>
<comment type="subcellular location">
    <subcellularLocation>
        <location evidence="1">Membrane</location>
        <topology evidence="1">Multi-pass membrane protein</topology>
    </subcellularLocation>
</comment>
<dbReference type="PANTHER" id="PTHR45689:SF5">
    <property type="entry name" value="I[[H]] CHANNEL, ISOFORM E"/>
    <property type="match status" value="1"/>
</dbReference>
<evidence type="ECO:0000256" key="2">
    <source>
        <dbReference type="ARBA" id="ARBA00022692"/>
    </source>
</evidence>
<keyword evidence="4 5" id="KW-0472">Membrane</keyword>
<dbReference type="Proteomes" id="UP000052943">
    <property type="component" value="Unassembled WGS sequence"/>
</dbReference>
<dbReference type="GO" id="GO:0005249">
    <property type="term" value="F:voltage-gated potassium channel activity"/>
    <property type="evidence" value="ECO:0007669"/>
    <property type="project" value="TreeGrafter"/>
</dbReference>
<sequence length="138" mass="16335">MLLPDSLFRYCWDLLLAITTILLIWRVPYTIAFGDSDLWYWFAFNKITDAIYLLDVVLNFRTGYIEDTEVIMDSRMVARHYIKTWFIVDLIGSIPVEYIVSFNTNGITSVERKAFKASIKYMKVPKLFRVTRLIKFVQ</sequence>
<feature type="domain" description="Ion transport" evidence="6">
    <location>
        <begin position="10"/>
        <end position="138"/>
    </location>
</feature>
<dbReference type="PANTHER" id="PTHR45689">
    <property type="entry name" value="I[[H]] CHANNEL, ISOFORM E"/>
    <property type="match status" value="1"/>
</dbReference>
<dbReference type="AlphaFoldDB" id="A0A0W8BXX7"/>
<dbReference type="Pfam" id="PF00520">
    <property type="entry name" value="Ion_trans"/>
    <property type="match status" value="1"/>
</dbReference>
<dbReference type="GO" id="GO:0003254">
    <property type="term" value="P:regulation of membrane depolarization"/>
    <property type="evidence" value="ECO:0007669"/>
    <property type="project" value="TreeGrafter"/>
</dbReference>
<proteinExistence type="predicted"/>
<evidence type="ECO:0000313" key="8">
    <source>
        <dbReference type="Proteomes" id="UP000052943"/>
    </source>
</evidence>
<dbReference type="OrthoDB" id="421226at2759"/>
<keyword evidence="3 5" id="KW-1133">Transmembrane helix</keyword>
<name>A0A0W8BXX7_PHYNI</name>
<organism evidence="7 8">
    <name type="scientific">Phytophthora nicotianae</name>
    <name type="common">Potato buckeye rot agent</name>
    <name type="synonym">Phytophthora parasitica</name>
    <dbReference type="NCBI Taxonomy" id="4792"/>
    <lineage>
        <taxon>Eukaryota</taxon>
        <taxon>Sar</taxon>
        <taxon>Stramenopiles</taxon>
        <taxon>Oomycota</taxon>
        <taxon>Peronosporomycetes</taxon>
        <taxon>Peronosporales</taxon>
        <taxon>Peronosporaceae</taxon>
        <taxon>Phytophthora</taxon>
    </lineage>
</organism>
<reference evidence="7 8" key="1">
    <citation type="submission" date="2015-11" db="EMBL/GenBank/DDBJ databases">
        <title>Genomes and virulence difference between two physiological races of Phytophthora nicotianae.</title>
        <authorList>
            <person name="Liu H."/>
            <person name="Ma X."/>
            <person name="Yu H."/>
            <person name="Fang D."/>
            <person name="Li Y."/>
            <person name="Wang X."/>
            <person name="Wang W."/>
            <person name="Dong Y."/>
            <person name="Xiao B."/>
        </authorList>
    </citation>
    <scope>NUCLEOTIDE SEQUENCE [LARGE SCALE GENOMIC DNA]</scope>
    <source>
        <strain evidence="8">race 0</strain>
    </source>
</reference>